<reference evidence="16 17" key="1">
    <citation type="submission" date="2018-03" db="EMBL/GenBank/DDBJ databases">
        <title>Genome sequencing of Melaminivora sp.</title>
        <authorList>
            <person name="Kim S.-J."/>
            <person name="Heo J."/>
            <person name="Ahn J.-H."/>
            <person name="Kwon S.-W."/>
        </authorList>
    </citation>
    <scope>NUCLEOTIDE SEQUENCE [LARGE SCALE GENOMIC DNA]</scope>
    <source>
        <strain evidence="16 17">SC2-9</strain>
    </source>
</reference>
<dbReference type="GO" id="GO:0019877">
    <property type="term" value="P:diaminopimelate biosynthetic process"/>
    <property type="evidence" value="ECO:0007669"/>
    <property type="project" value="UniProtKB-UniRule"/>
</dbReference>
<evidence type="ECO:0000256" key="11">
    <source>
        <dbReference type="ARBA" id="ARBA00047836"/>
    </source>
</evidence>
<dbReference type="InterPro" id="IPR005263">
    <property type="entry name" value="DapA"/>
</dbReference>
<proteinExistence type="inferred from homology"/>
<evidence type="ECO:0000313" key="16">
    <source>
        <dbReference type="EMBL" id="AVO50167.1"/>
    </source>
</evidence>
<evidence type="ECO:0000256" key="9">
    <source>
        <dbReference type="ARBA" id="ARBA00023239"/>
    </source>
</evidence>
<comment type="subcellular location">
    <subcellularLocation>
        <location evidence="12">Cytoplasm</location>
    </subcellularLocation>
</comment>
<feature type="active site" description="Proton donor/acceptor" evidence="12 14">
    <location>
        <position position="140"/>
    </location>
</feature>
<evidence type="ECO:0000256" key="13">
    <source>
        <dbReference type="PIRNR" id="PIRNR001365"/>
    </source>
</evidence>
<accession>A0A2R3QER9</accession>
<sequence length="299" mass="31971">MTSPSVPLTGSIVALVTPMHDDGSVDYASLRKLIDWHVQEGTDCIGVVGTTGESPTVNVEEHREIIRVSVEQAAGRVPIMAGCGANSTHEAIALARYAKQVGADSQLQVVPYYNKPTQEGQYRHFKAIAEAVGDLPMVLYNVPGRSVADMQHETVLRLTQVPGIVGIKEATGNIERAQWLIRDVPQGFAVYSGDDPTAVALMLCGGHGNISVTANVAPRLMRELCAAAVAGDRQRAMEIQFRLLPLHKHLFVEANPIPVKWAMARLGLCGGAMRLPMTPLSQANEAVVEGALRAAGVLA</sequence>
<protein>
    <recommendedName>
        <fullName evidence="4 12">4-hydroxy-tetrahydrodipicolinate synthase</fullName>
        <shortName evidence="12">HTPA synthase</shortName>
        <ecNumber evidence="4 12">4.3.3.7</ecNumber>
    </recommendedName>
</protein>
<keyword evidence="6 12" id="KW-0028">Amino-acid biosynthesis</keyword>
<dbReference type="PRINTS" id="PR00146">
    <property type="entry name" value="DHPICSNTHASE"/>
</dbReference>
<dbReference type="UniPathway" id="UPA00034">
    <property type="reaction ID" value="UER00017"/>
</dbReference>
<evidence type="ECO:0000256" key="10">
    <source>
        <dbReference type="ARBA" id="ARBA00023270"/>
    </source>
</evidence>
<keyword evidence="7 12" id="KW-0220">Diaminopimelate biosynthesis</keyword>
<organism evidence="16 17">
    <name type="scientific">Melaminivora suipulveris</name>
    <dbReference type="NCBI Taxonomy" id="2109913"/>
    <lineage>
        <taxon>Bacteria</taxon>
        <taxon>Pseudomonadati</taxon>
        <taxon>Pseudomonadota</taxon>
        <taxon>Betaproteobacteria</taxon>
        <taxon>Burkholderiales</taxon>
        <taxon>Comamonadaceae</taxon>
        <taxon>Melaminivora</taxon>
    </lineage>
</organism>
<evidence type="ECO:0000256" key="1">
    <source>
        <dbReference type="ARBA" id="ARBA00003294"/>
    </source>
</evidence>
<evidence type="ECO:0000256" key="4">
    <source>
        <dbReference type="ARBA" id="ARBA00012086"/>
    </source>
</evidence>
<evidence type="ECO:0000313" key="17">
    <source>
        <dbReference type="Proteomes" id="UP000237925"/>
    </source>
</evidence>
<dbReference type="EMBL" id="CP027667">
    <property type="protein sequence ID" value="AVO50167.1"/>
    <property type="molecule type" value="Genomic_DNA"/>
</dbReference>
<dbReference type="PANTHER" id="PTHR12128:SF66">
    <property type="entry name" value="4-HYDROXY-2-OXOGLUTARATE ALDOLASE, MITOCHONDRIAL"/>
    <property type="match status" value="1"/>
</dbReference>
<name>A0A2R3QER9_9BURK</name>
<dbReference type="RefSeq" id="WP_106684612.1">
    <property type="nucleotide sequence ID" value="NZ_CP027667.1"/>
</dbReference>
<dbReference type="PIRSF" id="PIRSF001365">
    <property type="entry name" value="DHDPS"/>
    <property type="match status" value="1"/>
</dbReference>
<keyword evidence="5 12" id="KW-0963">Cytoplasm</keyword>
<dbReference type="KEGG" id="mela:C6568_13585"/>
<dbReference type="AlphaFoldDB" id="A0A2R3QER9"/>
<dbReference type="Proteomes" id="UP000237925">
    <property type="component" value="Chromosome"/>
</dbReference>
<gene>
    <name evidence="12" type="primary">dapA</name>
    <name evidence="16" type="ORF">C6568_13585</name>
</gene>
<comment type="function">
    <text evidence="1 12">Catalyzes the condensation of (S)-aspartate-beta-semialdehyde [(S)-ASA] and pyruvate to 4-hydroxy-tetrahydrodipicolinate (HTPA).</text>
</comment>
<comment type="subunit">
    <text evidence="12">Homotetramer; dimer of dimers.</text>
</comment>
<dbReference type="SMART" id="SM01130">
    <property type="entry name" value="DHDPS"/>
    <property type="match status" value="1"/>
</dbReference>
<dbReference type="HAMAP" id="MF_00418">
    <property type="entry name" value="DapA"/>
    <property type="match status" value="1"/>
</dbReference>
<keyword evidence="17" id="KW-1185">Reference proteome</keyword>
<comment type="caution">
    <text evidence="12">Was originally thought to be a dihydrodipicolinate synthase (DHDPS), catalyzing the condensation of (S)-aspartate-beta-semialdehyde [(S)-ASA] and pyruvate to dihydrodipicolinate (DHDP). However, it was shown in E.coli that the product of the enzymatic reaction is not dihydrodipicolinate but in fact (4S)-4-hydroxy-2,3,4,5-tetrahydro-(2S)-dipicolinic acid (HTPA), and that the consecutive dehydration reaction leading to DHDP is not spontaneous but catalyzed by DapB.</text>
</comment>
<feature type="site" description="Part of a proton relay during catalysis" evidence="12">
    <location>
        <position position="50"/>
    </location>
</feature>
<dbReference type="GO" id="GO:0005829">
    <property type="term" value="C:cytosol"/>
    <property type="evidence" value="ECO:0007669"/>
    <property type="project" value="TreeGrafter"/>
</dbReference>
<dbReference type="GO" id="GO:0008840">
    <property type="term" value="F:4-hydroxy-tetrahydrodipicolinate synthase activity"/>
    <property type="evidence" value="ECO:0007669"/>
    <property type="project" value="UniProtKB-UniRule"/>
</dbReference>
<evidence type="ECO:0000256" key="8">
    <source>
        <dbReference type="ARBA" id="ARBA00023154"/>
    </source>
</evidence>
<evidence type="ECO:0000256" key="5">
    <source>
        <dbReference type="ARBA" id="ARBA00022490"/>
    </source>
</evidence>
<feature type="binding site" evidence="12 15">
    <location>
        <position position="51"/>
    </location>
    <ligand>
        <name>pyruvate</name>
        <dbReference type="ChEBI" id="CHEBI:15361"/>
    </ligand>
</feature>
<dbReference type="InterPro" id="IPR020625">
    <property type="entry name" value="Schiff_base-form_aldolases_AS"/>
</dbReference>
<keyword evidence="8 12" id="KW-0457">Lysine biosynthesis</keyword>
<dbReference type="InterPro" id="IPR002220">
    <property type="entry name" value="DapA-like"/>
</dbReference>
<dbReference type="CDD" id="cd00950">
    <property type="entry name" value="DHDPS"/>
    <property type="match status" value="1"/>
</dbReference>
<dbReference type="SUPFAM" id="SSF51569">
    <property type="entry name" value="Aldolase"/>
    <property type="match status" value="1"/>
</dbReference>
<comment type="similarity">
    <text evidence="3 12 13">Belongs to the DapA family.</text>
</comment>
<evidence type="ECO:0000256" key="2">
    <source>
        <dbReference type="ARBA" id="ARBA00005120"/>
    </source>
</evidence>
<evidence type="ECO:0000256" key="3">
    <source>
        <dbReference type="ARBA" id="ARBA00007592"/>
    </source>
</evidence>
<dbReference type="GO" id="GO:0009089">
    <property type="term" value="P:lysine biosynthetic process via diaminopimelate"/>
    <property type="evidence" value="ECO:0007669"/>
    <property type="project" value="UniProtKB-UniRule"/>
</dbReference>
<dbReference type="Pfam" id="PF00701">
    <property type="entry name" value="DHDPS"/>
    <property type="match status" value="1"/>
</dbReference>
<evidence type="ECO:0000256" key="7">
    <source>
        <dbReference type="ARBA" id="ARBA00022915"/>
    </source>
</evidence>
<evidence type="ECO:0000256" key="6">
    <source>
        <dbReference type="ARBA" id="ARBA00022605"/>
    </source>
</evidence>
<dbReference type="PANTHER" id="PTHR12128">
    <property type="entry name" value="DIHYDRODIPICOLINATE SYNTHASE"/>
    <property type="match status" value="1"/>
</dbReference>
<dbReference type="PROSITE" id="PS00666">
    <property type="entry name" value="DHDPS_2"/>
    <property type="match status" value="1"/>
</dbReference>
<dbReference type="NCBIfam" id="TIGR00674">
    <property type="entry name" value="dapA"/>
    <property type="match status" value="1"/>
</dbReference>
<evidence type="ECO:0000256" key="14">
    <source>
        <dbReference type="PIRSR" id="PIRSR001365-1"/>
    </source>
</evidence>
<evidence type="ECO:0000256" key="15">
    <source>
        <dbReference type="PIRSR" id="PIRSR001365-2"/>
    </source>
</evidence>
<dbReference type="InterPro" id="IPR013785">
    <property type="entry name" value="Aldolase_TIM"/>
</dbReference>
<keyword evidence="10 12" id="KW-0704">Schiff base</keyword>
<dbReference type="OrthoDB" id="9782828at2"/>
<comment type="catalytic activity">
    <reaction evidence="11 12">
        <text>L-aspartate 4-semialdehyde + pyruvate = (2S,4S)-4-hydroxy-2,3,4,5-tetrahydrodipicolinate + H2O + H(+)</text>
        <dbReference type="Rhea" id="RHEA:34171"/>
        <dbReference type="ChEBI" id="CHEBI:15361"/>
        <dbReference type="ChEBI" id="CHEBI:15377"/>
        <dbReference type="ChEBI" id="CHEBI:15378"/>
        <dbReference type="ChEBI" id="CHEBI:67139"/>
        <dbReference type="ChEBI" id="CHEBI:537519"/>
        <dbReference type="EC" id="4.3.3.7"/>
    </reaction>
</comment>
<dbReference type="EC" id="4.3.3.7" evidence="4 12"/>
<feature type="site" description="Part of a proton relay during catalysis" evidence="12">
    <location>
        <position position="113"/>
    </location>
</feature>
<feature type="active site" description="Schiff-base intermediate with substrate" evidence="12 14">
    <location>
        <position position="168"/>
    </location>
</feature>
<keyword evidence="9 12" id="KW-0456">Lyase</keyword>
<feature type="binding site" evidence="12 15">
    <location>
        <position position="210"/>
    </location>
    <ligand>
        <name>pyruvate</name>
        <dbReference type="ChEBI" id="CHEBI:15361"/>
    </ligand>
</feature>
<dbReference type="Gene3D" id="3.20.20.70">
    <property type="entry name" value="Aldolase class I"/>
    <property type="match status" value="1"/>
</dbReference>
<evidence type="ECO:0000256" key="12">
    <source>
        <dbReference type="HAMAP-Rule" id="MF_00418"/>
    </source>
</evidence>
<comment type="pathway">
    <text evidence="2 12">Amino-acid biosynthesis; L-lysine biosynthesis via DAP pathway; (S)-tetrahydrodipicolinate from L-aspartate: step 3/4.</text>
</comment>